<dbReference type="Gene3D" id="3.40.630.30">
    <property type="match status" value="1"/>
</dbReference>
<evidence type="ECO:0000313" key="5">
    <source>
        <dbReference type="Proteomes" id="UP000260823"/>
    </source>
</evidence>
<dbReference type="EMBL" id="QWDE01000001">
    <property type="protein sequence ID" value="RFZ85839.1"/>
    <property type="molecule type" value="Genomic_DNA"/>
</dbReference>
<dbReference type="OrthoDB" id="5319888at2"/>
<evidence type="ECO:0000256" key="2">
    <source>
        <dbReference type="ARBA" id="ARBA00023315"/>
    </source>
</evidence>
<dbReference type="InterPro" id="IPR000182">
    <property type="entry name" value="GNAT_dom"/>
</dbReference>
<dbReference type="AlphaFoldDB" id="A0A3E2NY23"/>
<dbReference type="CDD" id="cd04301">
    <property type="entry name" value="NAT_SF"/>
    <property type="match status" value="1"/>
</dbReference>
<dbReference type="Pfam" id="PF00583">
    <property type="entry name" value="Acetyltransf_1"/>
    <property type="match status" value="1"/>
</dbReference>
<evidence type="ECO:0000313" key="4">
    <source>
        <dbReference type="EMBL" id="RFZ85839.1"/>
    </source>
</evidence>
<keyword evidence="2" id="KW-0012">Acyltransferase</keyword>
<dbReference type="PROSITE" id="PS51186">
    <property type="entry name" value="GNAT"/>
    <property type="match status" value="1"/>
</dbReference>
<dbReference type="Proteomes" id="UP000260823">
    <property type="component" value="Unassembled WGS sequence"/>
</dbReference>
<keyword evidence="1 4" id="KW-0808">Transferase</keyword>
<evidence type="ECO:0000256" key="1">
    <source>
        <dbReference type="ARBA" id="ARBA00022679"/>
    </source>
</evidence>
<dbReference type="InterPro" id="IPR050680">
    <property type="entry name" value="YpeA/RimI_acetyltransf"/>
</dbReference>
<accession>A0A3E2NY23</accession>
<sequence length="184" mass="20369">MIRQALPEDAPQIAPLIILAMGPLAAKFANTDDTNATRALFERFIGEPLNQYSYQNILVDTEEDAIRGMIMGYDGAQLDVLRSRFLDYIRGTLGFEGTPEDETSAGEFYIDCLAVYPQYQGLGIAKELLKSTIEKAAANGHAVVGLLADVDNHKAQKLYTSMGFTICGKKYLLGGQHYHMQHNY</sequence>
<dbReference type="PANTHER" id="PTHR43420">
    <property type="entry name" value="ACETYLTRANSFERASE"/>
    <property type="match status" value="1"/>
</dbReference>
<dbReference type="GO" id="GO:0016747">
    <property type="term" value="F:acyltransferase activity, transferring groups other than amino-acyl groups"/>
    <property type="evidence" value="ECO:0007669"/>
    <property type="project" value="InterPro"/>
</dbReference>
<dbReference type="RefSeq" id="WP_117382735.1">
    <property type="nucleotide sequence ID" value="NZ_QWDE01000001.1"/>
</dbReference>
<dbReference type="SUPFAM" id="SSF55729">
    <property type="entry name" value="Acyl-CoA N-acyltransferases (Nat)"/>
    <property type="match status" value="1"/>
</dbReference>
<organism evidence="4 5">
    <name type="scientific">Mucilaginibacter terrenus</name>
    <dbReference type="NCBI Taxonomy" id="2482727"/>
    <lineage>
        <taxon>Bacteria</taxon>
        <taxon>Pseudomonadati</taxon>
        <taxon>Bacteroidota</taxon>
        <taxon>Sphingobacteriia</taxon>
        <taxon>Sphingobacteriales</taxon>
        <taxon>Sphingobacteriaceae</taxon>
        <taxon>Mucilaginibacter</taxon>
    </lineage>
</organism>
<protein>
    <submittedName>
        <fullName evidence="4">N-acetyltransferase</fullName>
    </submittedName>
</protein>
<feature type="domain" description="N-acetyltransferase" evidence="3">
    <location>
        <begin position="1"/>
        <end position="184"/>
    </location>
</feature>
<reference evidence="4 5" key="1">
    <citation type="submission" date="2018-08" db="EMBL/GenBank/DDBJ databases">
        <title>Mucilaginibacter terrae sp. nov., isolated from manganese diggings.</title>
        <authorList>
            <person name="Huang Y."/>
            <person name="Zhou Z."/>
        </authorList>
    </citation>
    <scope>NUCLEOTIDE SEQUENCE [LARGE SCALE GENOMIC DNA]</scope>
    <source>
        <strain evidence="4 5">ZH6</strain>
    </source>
</reference>
<dbReference type="InterPro" id="IPR016181">
    <property type="entry name" value="Acyl_CoA_acyltransferase"/>
</dbReference>
<dbReference type="PANTHER" id="PTHR43420:SF52">
    <property type="entry name" value="N-ACETYLTRANSFERASE YODP"/>
    <property type="match status" value="1"/>
</dbReference>
<gene>
    <name evidence="4" type="ORF">DYU05_09685</name>
</gene>
<proteinExistence type="predicted"/>
<name>A0A3E2NY23_9SPHI</name>
<comment type="caution">
    <text evidence="4">The sequence shown here is derived from an EMBL/GenBank/DDBJ whole genome shotgun (WGS) entry which is preliminary data.</text>
</comment>
<keyword evidence="5" id="KW-1185">Reference proteome</keyword>
<evidence type="ECO:0000259" key="3">
    <source>
        <dbReference type="PROSITE" id="PS51186"/>
    </source>
</evidence>